<comment type="similarity">
    <text evidence="6">Belongs to the insect chemoreceptor superfamily. Gustatory receptor (GR) family.</text>
</comment>
<feature type="transmembrane region" description="Helical" evidence="6">
    <location>
        <begin position="12"/>
        <end position="31"/>
    </location>
</feature>
<dbReference type="InterPro" id="IPR013604">
    <property type="entry name" value="7TM_chemorcpt"/>
</dbReference>
<dbReference type="Pfam" id="PF08395">
    <property type="entry name" value="7tm_7"/>
    <property type="match status" value="1"/>
</dbReference>
<keyword evidence="2 6" id="KW-1003">Cell membrane</keyword>
<organism evidence="7 8">
    <name type="scientific">Diploptera punctata</name>
    <name type="common">Pacific beetle cockroach</name>
    <dbReference type="NCBI Taxonomy" id="6984"/>
    <lineage>
        <taxon>Eukaryota</taxon>
        <taxon>Metazoa</taxon>
        <taxon>Ecdysozoa</taxon>
        <taxon>Arthropoda</taxon>
        <taxon>Hexapoda</taxon>
        <taxon>Insecta</taxon>
        <taxon>Pterygota</taxon>
        <taxon>Neoptera</taxon>
        <taxon>Polyneoptera</taxon>
        <taxon>Dictyoptera</taxon>
        <taxon>Blattodea</taxon>
        <taxon>Blaberoidea</taxon>
        <taxon>Blaberidae</taxon>
        <taxon>Diplopterinae</taxon>
        <taxon>Diploptera</taxon>
    </lineage>
</organism>
<dbReference type="GO" id="GO:0005886">
    <property type="term" value="C:plasma membrane"/>
    <property type="evidence" value="ECO:0007669"/>
    <property type="project" value="UniProtKB-SubCell"/>
</dbReference>
<proteinExistence type="inferred from homology"/>
<name>A0AAD7ZML7_DIPPU</name>
<gene>
    <name evidence="7" type="ORF">L9F63_022112</name>
</gene>
<evidence type="ECO:0000313" key="7">
    <source>
        <dbReference type="EMBL" id="KAJ9583549.1"/>
    </source>
</evidence>
<evidence type="ECO:0000256" key="2">
    <source>
        <dbReference type="ARBA" id="ARBA00022475"/>
    </source>
</evidence>
<keyword evidence="6" id="KW-0675">Receptor</keyword>
<comment type="subcellular location">
    <subcellularLocation>
        <location evidence="1 6">Cell membrane</location>
        <topology evidence="1 6">Multi-pass membrane protein</topology>
    </subcellularLocation>
</comment>
<accession>A0AAD7ZML7</accession>
<keyword evidence="3 6" id="KW-0812">Transmembrane</keyword>
<dbReference type="AlphaFoldDB" id="A0AAD7ZML7"/>
<keyword evidence="5 6" id="KW-0472">Membrane</keyword>
<comment type="function">
    <text evidence="6">Gustatory receptor which mediates acceptance or avoidance behavior, depending on its substrates.</text>
</comment>
<comment type="caution">
    <text evidence="7">The sequence shown here is derived from an EMBL/GenBank/DDBJ whole genome shotgun (WGS) entry which is preliminary data.</text>
</comment>
<feature type="transmembrane region" description="Helical" evidence="6">
    <location>
        <begin position="83"/>
        <end position="103"/>
    </location>
</feature>
<dbReference type="EMBL" id="JASPKZ010007570">
    <property type="protein sequence ID" value="KAJ9583549.1"/>
    <property type="molecule type" value="Genomic_DNA"/>
</dbReference>
<evidence type="ECO:0000256" key="1">
    <source>
        <dbReference type="ARBA" id="ARBA00004651"/>
    </source>
</evidence>
<keyword evidence="4 6" id="KW-1133">Transmembrane helix</keyword>
<evidence type="ECO:0000256" key="4">
    <source>
        <dbReference type="ARBA" id="ARBA00022989"/>
    </source>
</evidence>
<feature type="transmembrane region" description="Helical" evidence="6">
    <location>
        <begin position="263"/>
        <end position="284"/>
    </location>
</feature>
<protein>
    <recommendedName>
        <fullName evidence="6">Gustatory receptor</fullName>
    </recommendedName>
</protein>
<dbReference type="GO" id="GO:0050909">
    <property type="term" value="P:sensory perception of taste"/>
    <property type="evidence" value="ECO:0007669"/>
    <property type="project" value="InterPro"/>
</dbReference>
<reference evidence="7" key="2">
    <citation type="submission" date="2023-05" db="EMBL/GenBank/DDBJ databases">
        <authorList>
            <person name="Fouks B."/>
        </authorList>
    </citation>
    <scope>NUCLEOTIDE SEQUENCE</scope>
    <source>
        <strain evidence="7">Stay&amp;Tobe</strain>
        <tissue evidence="7">Testes</tissue>
    </source>
</reference>
<feature type="transmembrane region" description="Helical" evidence="6">
    <location>
        <begin position="140"/>
        <end position="159"/>
    </location>
</feature>
<evidence type="ECO:0000256" key="3">
    <source>
        <dbReference type="ARBA" id="ARBA00022692"/>
    </source>
</evidence>
<dbReference type="Proteomes" id="UP001233999">
    <property type="component" value="Unassembled WGS sequence"/>
</dbReference>
<feature type="transmembrane region" description="Helical" evidence="6">
    <location>
        <begin position="51"/>
        <end position="71"/>
    </location>
</feature>
<keyword evidence="6" id="KW-0807">Transducer</keyword>
<reference evidence="7" key="1">
    <citation type="journal article" date="2023" name="IScience">
        <title>Live-bearing cockroach genome reveals convergent evolutionary mechanisms linked to viviparity in insects and beyond.</title>
        <authorList>
            <person name="Fouks B."/>
            <person name="Harrison M.C."/>
            <person name="Mikhailova A.A."/>
            <person name="Marchal E."/>
            <person name="English S."/>
            <person name="Carruthers M."/>
            <person name="Jennings E.C."/>
            <person name="Chiamaka E.L."/>
            <person name="Frigard R.A."/>
            <person name="Pippel M."/>
            <person name="Attardo G.M."/>
            <person name="Benoit J.B."/>
            <person name="Bornberg-Bauer E."/>
            <person name="Tobe S.S."/>
        </authorList>
    </citation>
    <scope>NUCLEOTIDE SEQUENCE</scope>
    <source>
        <strain evidence="7">Stay&amp;Tobe</strain>
    </source>
</reference>
<feature type="transmembrane region" description="Helical" evidence="6">
    <location>
        <begin position="304"/>
        <end position="328"/>
    </location>
</feature>
<evidence type="ECO:0000256" key="5">
    <source>
        <dbReference type="ARBA" id="ARBA00023136"/>
    </source>
</evidence>
<dbReference type="GO" id="GO:0007165">
    <property type="term" value="P:signal transduction"/>
    <property type="evidence" value="ECO:0007669"/>
    <property type="project" value="UniProtKB-KW"/>
</dbReference>
<feature type="transmembrane region" description="Helical" evidence="6">
    <location>
        <begin position="171"/>
        <end position="197"/>
    </location>
</feature>
<keyword evidence="8" id="KW-1185">Reference proteome</keyword>
<evidence type="ECO:0000256" key="6">
    <source>
        <dbReference type="RuleBase" id="RU363108"/>
    </source>
</evidence>
<sequence length="333" mass="38840">MQNNEGTDTKDLFYFIIPLIHISKVFGIAPFKLDSKTKIRKLIFSSKALTYSVIIFSLIFIGRIIDIYLVTKETYQIVYNKYKIVYMVIHFTTSFIIIVVYLIKYKTVLKLINFLAYFDISVDNDIYEDGKILKTYYRTIIMIAIFIELFVIITLVIVIDVNVQYNTVQFFAWITAFLIFFVTIVSDLQVVNLMLLFKQRFLVLNSAFYYNKFNALLVKKETKSIVNKMSKNVVNDLSSKKLKHLINKYTKFSHICEIFSEAYSVQILFSIALKLIFILFNSYFNVVTMLYEDVGGDYQPFWNVASMVLIANATFHLVIIIWSICAACSEVSR</sequence>
<feature type="non-terminal residue" evidence="7">
    <location>
        <position position="333"/>
    </location>
</feature>
<evidence type="ECO:0000313" key="8">
    <source>
        <dbReference type="Proteomes" id="UP001233999"/>
    </source>
</evidence>